<dbReference type="Proteomes" id="UP000190667">
    <property type="component" value="Unassembled WGS sequence"/>
</dbReference>
<name>A0A1S8Y782_9GAMM</name>
<sequence>MERFSLSRQQAADFIGIDTDTLSQWCRSGRIVYTRKNPEKPKSPFLFTRQACIAALNNPLHTVAVSAGDAHEKEKTCHYSVEGMSGTAATQRRSAKGLKSLLGQRTESKLRSCTTGEKLSYGE</sequence>
<dbReference type="AlphaFoldDB" id="A0A1S8Y782"/>
<organism evidence="1 2">
    <name type="scientific">Izhakiella australiensis</name>
    <dbReference type="NCBI Taxonomy" id="1926881"/>
    <lineage>
        <taxon>Bacteria</taxon>
        <taxon>Pseudomonadati</taxon>
        <taxon>Pseudomonadota</taxon>
        <taxon>Gammaproteobacteria</taxon>
        <taxon>Enterobacterales</taxon>
        <taxon>Erwiniaceae</taxon>
        <taxon>Izhakiella</taxon>
    </lineage>
</organism>
<dbReference type="STRING" id="1926881.BTJ39_23155"/>
<accession>A0A1S8Y782</accession>
<reference evidence="1 2" key="1">
    <citation type="submission" date="2016-12" db="EMBL/GenBank/DDBJ databases">
        <title>Izhakiella australiana sp. nov. of genus Izhakiella isolated from Australian desert.</title>
        <authorList>
            <person name="Ji M."/>
        </authorList>
    </citation>
    <scope>NUCLEOTIDE SEQUENCE [LARGE SCALE GENOMIC DNA]</scope>
    <source>
        <strain evidence="1 2">D4N98</strain>
    </source>
</reference>
<keyword evidence="2" id="KW-1185">Reference proteome</keyword>
<gene>
    <name evidence="1" type="ORF">BTJ39_23155</name>
</gene>
<evidence type="ECO:0000313" key="2">
    <source>
        <dbReference type="Proteomes" id="UP000190667"/>
    </source>
</evidence>
<proteinExistence type="predicted"/>
<evidence type="ECO:0000313" key="1">
    <source>
        <dbReference type="EMBL" id="OON34765.1"/>
    </source>
</evidence>
<keyword evidence="1" id="KW-0238">DNA-binding</keyword>
<dbReference type="GO" id="GO:0003677">
    <property type="term" value="F:DNA binding"/>
    <property type="evidence" value="ECO:0007669"/>
    <property type="project" value="UniProtKB-KW"/>
</dbReference>
<comment type="caution">
    <text evidence="1">The sequence shown here is derived from an EMBL/GenBank/DDBJ whole genome shotgun (WGS) entry which is preliminary data.</text>
</comment>
<dbReference type="EMBL" id="MRUL01000032">
    <property type="protein sequence ID" value="OON34765.1"/>
    <property type="molecule type" value="Genomic_DNA"/>
</dbReference>
<protein>
    <submittedName>
        <fullName evidence="1">DNA-binding protein</fullName>
    </submittedName>
</protein>